<reference evidence="2 3" key="1">
    <citation type="journal article" date="2023" name="Proc. Natl. Acad. Sci. U.S.A.">
        <title>A global phylogenomic analysis of the shiitake genus Lentinula.</title>
        <authorList>
            <person name="Sierra-Patev S."/>
            <person name="Min B."/>
            <person name="Naranjo-Ortiz M."/>
            <person name="Looney B."/>
            <person name="Konkel Z."/>
            <person name="Slot J.C."/>
            <person name="Sakamoto Y."/>
            <person name="Steenwyk J.L."/>
            <person name="Rokas A."/>
            <person name="Carro J."/>
            <person name="Camarero S."/>
            <person name="Ferreira P."/>
            <person name="Molpeceres G."/>
            <person name="Ruiz-Duenas F.J."/>
            <person name="Serrano A."/>
            <person name="Henrissat B."/>
            <person name="Drula E."/>
            <person name="Hughes K.W."/>
            <person name="Mata J.L."/>
            <person name="Ishikawa N.K."/>
            <person name="Vargas-Isla R."/>
            <person name="Ushijima S."/>
            <person name="Smith C.A."/>
            <person name="Donoghue J."/>
            <person name="Ahrendt S."/>
            <person name="Andreopoulos W."/>
            <person name="He G."/>
            <person name="LaButti K."/>
            <person name="Lipzen A."/>
            <person name="Ng V."/>
            <person name="Riley R."/>
            <person name="Sandor L."/>
            <person name="Barry K."/>
            <person name="Martinez A.T."/>
            <person name="Xiao Y."/>
            <person name="Gibbons J.G."/>
            <person name="Terashima K."/>
            <person name="Grigoriev I.V."/>
            <person name="Hibbett D."/>
        </authorList>
    </citation>
    <scope>NUCLEOTIDE SEQUENCE [LARGE SCALE GENOMIC DNA]</scope>
    <source>
        <strain evidence="2 3">TFB7810</strain>
    </source>
</reference>
<feature type="compositionally biased region" description="Basic and acidic residues" evidence="1">
    <location>
        <begin position="83"/>
        <end position="94"/>
    </location>
</feature>
<sequence>MASRPTKLLFASLRASARSSRNNVYSGSCRAMSSTAEAVKKSSDMPWIIGSAAVFGPAFLYLVSPASRKSAPHHDSHGKHEKKGHEEPMPMKDDEGTETDVSGSVSKAEAEDVPKADSADKEESQGEPAQTPAEEAKKDPEPAPKDPAGSKADPGPTEQGQVREKASESGSGADSPKGVDEKINKAKDESS</sequence>
<evidence type="ECO:0000313" key="3">
    <source>
        <dbReference type="Proteomes" id="UP001142393"/>
    </source>
</evidence>
<dbReference type="AlphaFoldDB" id="A0A9W8P5W7"/>
<dbReference type="Proteomes" id="UP001142393">
    <property type="component" value="Unassembled WGS sequence"/>
</dbReference>
<feature type="compositionally biased region" description="Basic and acidic residues" evidence="1">
    <location>
        <begin position="134"/>
        <end position="144"/>
    </location>
</feature>
<evidence type="ECO:0000313" key="2">
    <source>
        <dbReference type="EMBL" id="KAJ3747482.1"/>
    </source>
</evidence>
<organism evidence="2 3">
    <name type="scientific">Lentinula detonsa</name>
    <dbReference type="NCBI Taxonomy" id="2804962"/>
    <lineage>
        <taxon>Eukaryota</taxon>
        <taxon>Fungi</taxon>
        <taxon>Dikarya</taxon>
        <taxon>Basidiomycota</taxon>
        <taxon>Agaricomycotina</taxon>
        <taxon>Agaricomycetes</taxon>
        <taxon>Agaricomycetidae</taxon>
        <taxon>Agaricales</taxon>
        <taxon>Marasmiineae</taxon>
        <taxon>Omphalotaceae</taxon>
        <taxon>Lentinula</taxon>
    </lineage>
</organism>
<name>A0A9W8P5W7_9AGAR</name>
<accession>A0A9W8P5W7</accession>
<evidence type="ECO:0000256" key="1">
    <source>
        <dbReference type="SAM" id="MobiDB-lite"/>
    </source>
</evidence>
<feature type="compositionally biased region" description="Basic and acidic residues" evidence="1">
    <location>
        <begin position="108"/>
        <end position="124"/>
    </location>
</feature>
<feature type="region of interest" description="Disordered" evidence="1">
    <location>
        <begin position="67"/>
        <end position="191"/>
    </location>
</feature>
<feature type="compositionally biased region" description="Basic and acidic residues" evidence="1">
    <location>
        <begin position="177"/>
        <end position="191"/>
    </location>
</feature>
<dbReference type="EMBL" id="JANVFU010000003">
    <property type="protein sequence ID" value="KAJ3747482.1"/>
    <property type="molecule type" value="Genomic_DNA"/>
</dbReference>
<proteinExistence type="predicted"/>
<keyword evidence="3" id="KW-1185">Reference proteome</keyword>
<comment type="caution">
    <text evidence="2">The sequence shown here is derived from an EMBL/GenBank/DDBJ whole genome shotgun (WGS) entry which is preliminary data.</text>
</comment>
<gene>
    <name evidence="2" type="ORF">DFH05DRAFT_1480050</name>
</gene>
<protein>
    <submittedName>
        <fullName evidence="2">Uncharacterized protein</fullName>
    </submittedName>
</protein>